<feature type="transmembrane region" description="Helical" evidence="6">
    <location>
        <begin position="383"/>
        <end position="401"/>
    </location>
</feature>
<feature type="transmembrane region" description="Helical" evidence="6">
    <location>
        <begin position="140"/>
        <end position="164"/>
    </location>
</feature>
<keyword evidence="2" id="KW-1003">Cell membrane</keyword>
<dbReference type="RefSeq" id="WP_218392754.1">
    <property type="nucleotide sequence ID" value="NZ_JAHUZE010000002.1"/>
</dbReference>
<dbReference type="PROSITE" id="PS50850">
    <property type="entry name" value="MFS"/>
    <property type="match status" value="1"/>
</dbReference>
<evidence type="ECO:0000256" key="1">
    <source>
        <dbReference type="ARBA" id="ARBA00004651"/>
    </source>
</evidence>
<comment type="caution">
    <text evidence="8">The sequence shown here is derived from an EMBL/GenBank/DDBJ whole genome shotgun (WGS) entry which is preliminary data.</text>
</comment>
<keyword evidence="9" id="KW-1185">Reference proteome</keyword>
<evidence type="ECO:0000256" key="5">
    <source>
        <dbReference type="ARBA" id="ARBA00023136"/>
    </source>
</evidence>
<dbReference type="Pfam" id="PF07690">
    <property type="entry name" value="MFS_1"/>
    <property type="match status" value="1"/>
</dbReference>
<evidence type="ECO:0000259" key="7">
    <source>
        <dbReference type="PROSITE" id="PS50850"/>
    </source>
</evidence>
<dbReference type="PANTHER" id="PTHR43124:SF3">
    <property type="entry name" value="CHLORAMPHENICOL EFFLUX PUMP RV0191"/>
    <property type="match status" value="1"/>
</dbReference>
<evidence type="ECO:0000256" key="3">
    <source>
        <dbReference type="ARBA" id="ARBA00022692"/>
    </source>
</evidence>
<gene>
    <name evidence="8" type="ORF">KJP28_11960</name>
</gene>
<feature type="transmembrane region" description="Helical" evidence="6">
    <location>
        <begin position="82"/>
        <end position="101"/>
    </location>
</feature>
<evidence type="ECO:0000256" key="6">
    <source>
        <dbReference type="SAM" id="Phobius"/>
    </source>
</evidence>
<keyword evidence="4 6" id="KW-1133">Transmembrane helix</keyword>
<evidence type="ECO:0000256" key="2">
    <source>
        <dbReference type="ARBA" id="ARBA00022475"/>
    </source>
</evidence>
<feature type="transmembrane region" description="Helical" evidence="6">
    <location>
        <begin position="315"/>
        <end position="335"/>
    </location>
</feature>
<dbReference type="EMBL" id="JAHUZE010000002">
    <property type="protein sequence ID" value="MBV7379642.1"/>
    <property type="molecule type" value="Genomic_DNA"/>
</dbReference>
<feature type="transmembrane region" description="Helical" evidence="6">
    <location>
        <begin position="255"/>
        <end position="273"/>
    </location>
</feature>
<dbReference type="InterPro" id="IPR011701">
    <property type="entry name" value="MFS"/>
</dbReference>
<keyword evidence="3 6" id="KW-0812">Transmembrane</keyword>
<evidence type="ECO:0000256" key="4">
    <source>
        <dbReference type="ARBA" id="ARBA00022989"/>
    </source>
</evidence>
<evidence type="ECO:0000313" key="9">
    <source>
        <dbReference type="Proteomes" id="UP000756530"/>
    </source>
</evidence>
<comment type="subcellular location">
    <subcellularLocation>
        <location evidence="1">Cell membrane</location>
        <topology evidence="1">Multi-pass membrane protein</topology>
    </subcellularLocation>
</comment>
<dbReference type="InterPro" id="IPR050189">
    <property type="entry name" value="MFS_Efflux_Transporters"/>
</dbReference>
<feature type="domain" description="Major facilitator superfamily (MFS) profile" evidence="7">
    <location>
        <begin position="15"/>
        <end position="407"/>
    </location>
</feature>
<dbReference type="Proteomes" id="UP000756530">
    <property type="component" value="Unassembled WGS sequence"/>
</dbReference>
<protein>
    <submittedName>
        <fullName evidence="8">Multidrug effflux MFS transporter</fullName>
    </submittedName>
</protein>
<reference evidence="8 9" key="1">
    <citation type="submission" date="2021-05" db="EMBL/GenBank/DDBJ databases">
        <title>Culturable bacteria isolated from Daya Bay.</title>
        <authorList>
            <person name="Zheng W."/>
            <person name="Yu S."/>
            <person name="Huang Y."/>
        </authorList>
    </citation>
    <scope>NUCLEOTIDE SEQUENCE [LARGE SCALE GENOMIC DNA]</scope>
    <source>
        <strain evidence="8 9">DP4N28-5</strain>
    </source>
</reference>
<keyword evidence="5 6" id="KW-0472">Membrane</keyword>
<feature type="transmembrane region" description="Helical" evidence="6">
    <location>
        <begin position="53"/>
        <end position="70"/>
    </location>
</feature>
<dbReference type="PANTHER" id="PTHR43124">
    <property type="entry name" value="PURINE EFFLUX PUMP PBUE"/>
    <property type="match status" value="1"/>
</dbReference>
<accession>A0ABS6T331</accession>
<dbReference type="InterPro" id="IPR020846">
    <property type="entry name" value="MFS_dom"/>
</dbReference>
<organism evidence="8 9">
    <name type="scientific">Maritimibacter dapengensis</name>
    <dbReference type="NCBI Taxonomy" id="2836868"/>
    <lineage>
        <taxon>Bacteria</taxon>
        <taxon>Pseudomonadati</taxon>
        <taxon>Pseudomonadota</taxon>
        <taxon>Alphaproteobacteria</taxon>
        <taxon>Rhodobacterales</taxon>
        <taxon>Roseobacteraceae</taxon>
        <taxon>Maritimibacter</taxon>
    </lineage>
</organism>
<sequence>MALVRPQTRLGTPELVALLAALMSLMAFSTDSILPAMSDLAATLAPDDKSRTQFIISAFILGSGIGMLIFGPLSDSIGRRRALAAGIGLYVIASALAAFASSLEMLLALRLVMGMGAAATRTISQAVTRDMFSGAEQARVASLIFMVFVVVPAMAPLIGQQIIWAVGWRGLFVVYMAFGVTILTWYLVRQPETLAPQYRRAFRLRPILAAAREVLTTPVSARYVLVQVMMYGQFIAYLSSAEQLWVDAMNVGDAFPLYFACVSVFAAGAGFLNSRLVVRVGMRRMLIWAFGSQMVFAALAFTLFASGALDAAPPWVRILVFGLWSLSLFFINGLTLGNVTALAMEPLGHLAGTAAAVIGAVGMGAAMFIAAPLGQAFDGTPRPIMLGATICSAIALSLVVTDMKRDRA</sequence>
<feature type="transmembrane region" description="Helical" evidence="6">
    <location>
        <begin position="285"/>
        <end position="309"/>
    </location>
</feature>
<dbReference type="CDD" id="cd17320">
    <property type="entry name" value="MFS_MdfA_MDR_like"/>
    <property type="match status" value="1"/>
</dbReference>
<evidence type="ECO:0000313" key="8">
    <source>
        <dbReference type="EMBL" id="MBV7379642.1"/>
    </source>
</evidence>
<feature type="transmembrane region" description="Helical" evidence="6">
    <location>
        <begin position="347"/>
        <end position="371"/>
    </location>
</feature>
<name>A0ABS6T331_9RHOB</name>
<proteinExistence type="predicted"/>
<feature type="transmembrane region" description="Helical" evidence="6">
    <location>
        <begin position="170"/>
        <end position="188"/>
    </location>
</feature>